<evidence type="ECO:0000256" key="1">
    <source>
        <dbReference type="PROSITE-ProRule" id="PRU00169"/>
    </source>
</evidence>
<evidence type="ECO:0000313" key="4">
    <source>
        <dbReference type="Proteomes" id="UP000033769"/>
    </source>
</evidence>
<dbReference type="EC" id="2.7.3.-" evidence="3"/>
<sequence>MLEHCYQILLKVKDLHQTTAENSSEALSILDVKLPKIVILDVWLRGSDLDGLGILEIIRKKTSFSSCYNYQWSCYN</sequence>
<feature type="modified residue" description="4-aspartylphosphate" evidence="1">
    <location>
        <position position="41"/>
    </location>
</feature>
<dbReference type="Proteomes" id="UP000033769">
    <property type="component" value="Unassembled WGS sequence"/>
</dbReference>
<dbReference type="GO" id="GO:0016740">
    <property type="term" value="F:transferase activity"/>
    <property type="evidence" value="ECO:0007669"/>
    <property type="project" value="UniProtKB-KW"/>
</dbReference>
<dbReference type="Gene3D" id="3.40.50.2300">
    <property type="match status" value="1"/>
</dbReference>
<proteinExistence type="predicted"/>
<dbReference type="InterPro" id="IPR001789">
    <property type="entry name" value="Sig_transdc_resp-reg_receiver"/>
</dbReference>
<dbReference type="PROSITE" id="PS50110">
    <property type="entry name" value="RESPONSE_REGULATORY"/>
    <property type="match status" value="1"/>
</dbReference>
<name>A0A0F3MFZ3_ORITS</name>
<evidence type="ECO:0000313" key="3">
    <source>
        <dbReference type="EMBL" id="KJV53494.1"/>
    </source>
</evidence>
<comment type="caution">
    <text evidence="3">The sequence shown here is derived from an EMBL/GenBank/DDBJ whole genome shotgun (WGS) entry which is preliminary data.</text>
</comment>
<organism evidence="3 4">
    <name type="scientific">Orientia tsutsugamushi str. Gilliam</name>
    <dbReference type="NCBI Taxonomy" id="1359184"/>
    <lineage>
        <taxon>Bacteria</taxon>
        <taxon>Pseudomonadati</taxon>
        <taxon>Pseudomonadota</taxon>
        <taxon>Alphaproteobacteria</taxon>
        <taxon>Rickettsiales</taxon>
        <taxon>Rickettsiaceae</taxon>
        <taxon>Rickettsieae</taxon>
        <taxon>Orientia</taxon>
    </lineage>
</organism>
<gene>
    <name evidence="3" type="ORF">OTSGILL_0674</name>
</gene>
<keyword evidence="1" id="KW-0597">Phosphoprotein</keyword>
<dbReference type="SUPFAM" id="SSF52172">
    <property type="entry name" value="CheY-like"/>
    <property type="match status" value="1"/>
</dbReference>
<dbReference type="PATRIC" id="fig|1359184.3.peg.2953"/>
<evidence type="ECO:0000259" key="2">
    <source>
        <dbReference type="PROSITE" id="PS50110"/>
    </source>
</evidence>
<dbReference type="EMBL" id="LANO01000007">
    <property type="protein sequence ID" value="KJV53494.1"/>
    <property type="molecule type" value="Genomic_DNA"/>
</dbReference>
<dbReference type="GO" id="GO:0000160">
    <property type="term" value="P:phosphorelay signal transduction system"/>
    <property type="evidence" value="ECO:0007669"/>
    <property type="project" value="InterPro"/>
</dbReference>
<protein>
    <submittedName>
        <fullName evidence="3">Nitrogen regulation NtrX domain protein</fullName>
        <ecNumber evidence="3">2.7.3.-</ecNumber>
    </submittedName>
</protein>
<keyword evidence="3" id="KW-0808">Transferase</keyword>
<reference evidence="3 4" key="1">
    <citation type="submission" date="2015-02" db="EMBL/GenBank/DDBJ databases">
        <title>Genome Sequencing of Rickettsiales.</title>
        <authorList>
            <person name="Daugherty S.C."/>
            <person name="Su Q."/>
            <person name="Abolude K."/>
            <person name="Beier-Sexton M."/>
            <person name="Carlyon J.A."/>
            <person name="Carter R."/>
            <person name="Day N.P."/>
            <person name="Dumler S.J."/>
            <person name="Dyachenko V."/>
            <person name="Godinez A."/>
            <person name="Kurtti T.J."/>
            <person name="Lichay M."/>
            <person name="Mullins K.E."/>
            <person name="Ott S."/>
            <person name="Pappas-Brown V."/>
            <person name="Paris D.H."/>
            <person name="Patel P."/>
            <person name="Richards A.L."/>
            <person name="Sadzewicz L."/>
            <person name="Sears K."/>
            <person name="Seidman D."/>
            <person name="Sengamalay N."/>
            <person name="Stenos J."/>
            <person name="Tallon L.J."/>
            <person name="Vincent G."/>
            <person name="Fraser C.M."/>
            <person name="Munderloh U."/>
            <person name="Dunning-Hotopp J.C."/>
        </authorList>
    </citation>
    <scope>NUCLEOTIDE SEQUENCE [LARGE SCALE GENOMIC DNA]</scope>
    <source>
        <strain evidence="3 4">Gilliam</strain>
    </source>
</reference>
<dbReference type="InterPro" id="IPR011006">
    <property type="entry name" value="CheY-like_superfamily"/>
</dbReference>
<feature type="domain" description="Response regulatory" evidence="2">
    <location>
        <begin position="1"/>
        <end position="76"/>
    </location>
</feature>
<dbReference type="AlphaFoldDB" id="A0A0F3MFZ3"/>
<accession>A0A0F3MFZ3</accession>